<dbReference type="STRING" id="1346330.M472_20440"/>
<dbReference type="Gene3D" id="1.20.1250.20">
    <property type="entry name" value="MFS general substrate transporter like domains"/>
    <property type="match status" value="2"/>
</dbReference>
<keyword evidence="5" id="KW-1003">Cell membrane</keyword>
<feature type="transmembrane region" description="Helical" evidence="11">
    <location>
        <begin position="56"/>
        <end position="73"/>
    </location>
</feature>
<dbReference type="EMBL" id="ATDL01000003">
    <property type="protein sequence ID" value="ERJ61123.1"/>
    <property type="molecule type" value="Genomic_DNA"/>
</dbReference>
<evidence type="ECO:0000256" key="10">
    <source>
        <dbReference type="ARBA" id="ARBA00023136"/>
    </source>
</evidence>
<dbReference type="InterPro" id="IPR050375">
    <property type="entry name" value="MFS_TsgA-like"/>
</dbReference>
<feature type="domain" description="Major facilitator superfamily (MFS) profile" evidence="12">
    <location>
        <begin position="19"/>
        <end position="408"/>
    </location>
</feature>
<reference evidence="13 14" key="1">
    <citation type="journal article" date="2013" name="Genome Announc.">
        <title>The Draft Genome Sequence of Sphingomonas paucimobilis Strain HER1398 (Proteobacteria), Host to the Giant PAU Phage, Indicates That It Is a Member of the Genus Sphingobacterium (Bacteroidetes).</title>
        <authorList>
            <person name="White R.A.III."/>
            <person name="Suttle C.A."/>
        </authorList>
    </citation>
    <scope>NUCLEOTIDE SEQUENCE [LARGE SCALE GENOMIC DNA]</scope>
    <source>
        <strain evidence="13 14">HER1398</strain>
    </source>
</reference>
<dbReference type="GO" id="GO:1904659">
    <property type="term" value="P:D-glucose transmembrane transport"/>
    <property type="evidence" value="ECO:0007669"/>
    <property type="project" value="InterPro"/>
</dbReference>
<evidence type="ECO:0000256" key="4">
    <source>
        <dbReference type="ARBA" id="ARBA00022448"/>
    </source>
</evidence>
<dbReference type="InterPro" id="IPR011701">
    <property type="entry name" value="MFS"/>
</dbReference>
<feature type="transmembrane region" description="Helical" evidence="11">
    <location>
        <begin position="300"/>
        <end position="318"/>
    </location>
</feature>
<evidence type="ECO:0000256" key="6">
    <source>
        <dbReference type="ARBA" id="ARBA00022519"/>
    </source>
</evidence>
<evidence type="ECO:0000256" key="5">
    <source>
        <dbReference type="ARBA" id="ARBA00022475"/>
    </source>
</evidence>
<evidence type="ECO:0000313" key="13">
    <source>
        <dbReference type="EMBL" id="ERJ61123.1"/>
    </source>
</evidence>
<dbReference type="Proteomes" id="UP000016584">
    <property type="component" value="Unassembled WGS sequence"/>
</dbReference>
<evidence type="ECO:0000256" key="8">
    <source>
        <dbReference type="ARBA" id="ARBA00022692"/>
    </source>
</evidence>
<feature type="transmembrane region" description="Helical" evidence="11">
    <location>
        <begin position="85"/>
        <end position="103"/>
    </location>
</feature>
<feature type="transmembrane region" description="Helical" evidence="11">
    <location>
        <begin position="18"/>
        <end position="36"/>
    </location>
</feature>
<evidence type="ECO:0000256" key="3">
    <source>
        <dbReference type="ARBA" id="ARBA00009120"/>
    </source>
</evidence>
<proteinExistence type="inferred from homology"/>
<dbReference type="OrthoDB" id="9786665at2"/>
<keyword evidence="8 11" id="KW-0812">Transmembrane</keyword>
<dbReference type="PATRIC" id="fig|1346330.5.peg.371"/>
<keyword evidence="7" id="KW-0762">Sugar transport</keyword>
<dbReference type="InterPro" id="IPR020846">
    <property type="entry name" value="MFS_dom"/>
</dbReference>
<dbReference type="CDD" id="cd17394">
    <property type="entry name" value="MFS_FucP_like"/>
    <property type="match status" value="1"/>
</dbReference>
<dbReference type="PROSITE" id="PS50850">
    <property type="entry name" value="MFS"/>
    <property type="match status" value="1"/>
</dbReference>
<dbReference type="InterPro" id="IPR005964">
    <property type="entry name" value="Glc/Gal_transptr_bac"/>
</dbReference>
<feature type="transmembrane region" description="Helical" evidence="11">
    <location>
        <begin position="109"/>
        <end position="128"/>
    </location>
</feature>
<dbReference type="SUPFAM" id="SSF103473">
    <property type="entry name" value="MFS general substrate transporter"/>
    <property type="match status" value="1"/>
</dbReference>
<feature type="transmembrane region" description="Helical" evidence="11">
    <location>
        <begin position="149"/>
        <end position="171"/>
    </location>
</feature>
<comment type="similarity">
    <text evidence="3">Belongs to the major facilitator superfamily. FHS transporter (TC 2.A.1.7) family.</text>
</comment>
<feature type="transmembrane region" description="Helical" evidence="11">
    <location>
        <begin position="356"/>
        <end position="374"/>
    </location>
</feature>
<dbReference type="NCBIfam" id="TIGR01272">
    <property type="entry name" value="gluP"/>
    <property type="match status" value="1"/>
</dbReference>
<feature type="transmembrane region" description="Helical" evidence="11">
    <location>
        <begin position="234"/>
        <end position="255"/>
    </location>
</feature>
<feature type="transmembrane region" description="Helical" evidence="11">
    <location>
        <begin position="183"/>
        <end position="203"/>
    </location>
</feature>
<dbReference type="PANTHER" id="PTHR43702">
    <property type="entry name" value="L-FUCOSE-PROTON SYMPORTER"/>
    <property type="match status" value="1"/>
</dbReference>
<evidence type="ECO:0000313" key="14">
    <source>
        <dbReference type="Proteomes" id="UP000016584"/>
    </source>
</evidence>
<dbReference type="GO" id="GO:0005886">
    <property type="term" value="C:plasma membrane"/>
    <property type="evidence" value="ECO:0007669"/>
    <property type="project" value="UniProtKB-SubCell"/>
</dbReference>
<sequence length="415" mass="45173">MTKSVQANGQDAGTSYKVALLVLAILYFMLGFITVLNDTLVPFFKEGFNLSYSQSSLVQFYFYLTYGLISIPAGRMVDRIGYKNGMVAGFSIAAVGAFLFYPASIFHEYFLFLISLFIVAIGIVLLQVSANPYITVLGPASSAASRLTLIQGVGSMGTTLAPVFGAHFILAKISESSGSEALVKPYLFIGTGLLLIGLLVFWIKLPVVESREHSADEEKEKVNLLGLLKKFPNLRFGIIALFMYVGAEVSIGTYLTNYIADRLEISESAANFYLTYYWGGMLVGRFLGAFFLQRFASHRILFIMALLSTSLVLLSTWSTGVFSIWAMVAVGLCNAIMFATIFSLSVRGLGAHTGTASGMLSTAIVGGAILTYVQGVLRDLYSWEIAFLPCVLAYIVIMWFGLTVGKKNAEEVVSI</sequence>
<gene>
    <name evidence="13" type="ORF">M472_20440</name>
</gene>
<dbReference type="PANTHER" id="PTHR43702:SF3">
    <property type="entry name" value="PROTEIN TSGA"/>
    <property type="match status" value="1"/>
</dbReference>
<comment type="function">
    <text evidence="1">Intake of glucose and galactose.</text>
</comment>
<feature type="transmembrane region" description="Helical" evidence="11">
    <location>
        <begin position="380"/>
        <end position="402"/>
    </location>
</feature>
<evidence type="ECO:0000259" key="12">
    <source>
        <dbReference type="PROSITE" id="PS50850"/>
    </source>
</evidence>
<dbReference type="RefSeq" id="WP_021068564.1">
    <property type="nucleotide sequence ID" value="NZ_ATDL01000003.1"/>
</dbReference>
<comment type="subcellular location">
    <subcellularLocation>
        <location evidence="2">Cell inner membrane</location>
        <topology evidence="2">Multi-pass membrane protein</topology>
    </subcellularLocation>
</comment>
<accession>U2JEN9</accession>
<keyword evidence="14" id="KW-1185">Reference proteome</keyword>
<keyword evidence="9 11" id="KW-1133">Transmembrane helix</keyword>
<evidence type="ECO:0000256" key="1">
    <source>
        <dbReference type="ARBA" id="ARBA00003321"/>
    </source>
</evidence>
<name>U2JEN9_9SPHI</name>
<organism evidence="13 14">
    <name type="scientific">Sphingobacterium paucimobilis HER1398</name>
    <dbReference type="NCBI Taxonomy" id="1346330"/>
    <lineage>
        <taxon>Bacteria</taxon>
        <taxon>Pseudomonadati</taxon>
        <taxon>Bacteroidota</taxon>
        <taxon>Sphingobacteriia</taxon>
        <taxon>Sphingobacteriales</taxon>
        <taxon>Sphingobacteriaceae</taxon>
        <taxon>Sphingobacterium</taxon>
    </lineage>
</organism>
<dbReference type="eggNOG" id="COG0738">
    <property type="taxonomic scope" value="Bacteria"/>
</dbReference>
<evidence type="ECO:0000256" key="9">
    <source>
        <dbReference type="ARBA" id="ARBA00022989"/>
    </source>
</evidence>
<dbReference type="Pfam" id="PF07690">
    <property type="entry name" value="MFS_1"/>
    <property type="match status" value="1"/>
</dbReference>
<keyword evidence="6" id="KW-0997">Cell inner membrane</keyword>
<feature type="transmembrane region" description="Helical" evidence="11">
    <location>
        <begin position="275"/>
        <end position="293"/>
    </location>
</feature>
<dbReference type="InterPro" id="IPR036259">
    <property type="entry name" value="MFS_trans_sf"/>
</dbReference>
<dbReference type="GO" id="GO:0005354">
    <property type="term" value="F:galactose transmembrane transporter activity"/>
    <property type="evidence" value="ECO:0007669"/>
    <property type="project" value="InterPro"/>
</dbReference>
<evidence type="ECO:0000256" key="11">
    <source>
        <dbReference type="SAM" id="Phobius"/>
    </source>
</evidence>
<keyword evidence="4" id="KW-0813">Transport</keyword>
<feature type="transmembrane region" description="Helical" evidence="11">
    <location>
        <begin position="324"/>
        <end position="344"/>
    </location>
</feature>
<dbReference type="AlphaFoldDB" id="U2JEN9"/>
<dbReference type="GO" id="GO:0055056">
    <property type="term" value="F:D-glucose transmembrane transporter activity"/>
    <property type="evidence" value="ECO:0007669"/>
    <property type="project" value="InterPro"/>
</dbReference>
<comment type="caution">
    <text evidence="13">The sequence shown here is derived from an EMBL/GenBank/DDBJ whole genome shotgun (WGS) entry which is preliminary data.</text>
</comment>
<protein>
    <recommendedName>
        <fullName evidence="12">Major facilitator superfamily (MFS) profile domain-containing protein</fullName>
    </recommendedName>
</protein>
<evidence type="ECO:0000256" key="7">
    <source>
        <dbReference type="ARBA" id="ARBA00022597"/>
    </source>
</evidence>
<keyword evidence="10 11" id="KW-0472">Membrane</keyword>
<evidence type="ECO:0000256" key="2">
    <source>
        <dbReference type="ARBA" id="ARBA00004429"/>
    </source>
</evidence>